<dbReference type="Proteomes" id="UP001168167">
    <property type="component" value="Unassembled WGS sequence"/>
</dbReference>
<dbReference type="EMBL" id="JANQAO010000002">
    <property type="protein sequence ID" value="MDM5147404.1"/>
    <property type="molecule type" value="Genomic_DNA"/>
</dbReference>
<organism evidence="1 2">
    <name type="scientific">Candidatus Doriopsillibacter californiensis</name>
    <dbReference type="NCBI Taxonomy" id="2970740"/>
    <lineage>
        <taxon>Bacteria</taxon>
        <taxon>Pseudomonadati</taxon>
        <taxon>Pseudomonadota</taxon>
        <taxon>Gammaproteobacteria</taxon>
        <taxon>Candidatus Tethybacterales</taxon>
        <taxon>Candidatus Persebacteraceae</taxon>
        <taxon>Candidatus Doriopsillibacter</taxon>
    </lineage>
</organism>
<sequence>MWGISEILQKSVDAKQENRREGVTSLKEARQALINYALVPLSRIDVVANSGHYNFYRGDGERVPFRDFVLPCPDLLSDNNLDGLADIYPNGCAQEIVPGSAVADPLAATGFPLSSGARLGRLPWRDSVREDSSVYEYVRGVGNRDFRGSFNDRLWYALAGNVANADHAINPHALLRMTTGWLSVEEDGEVVSDRVAAVLIAPGAVGGVGSASRNSEVSLYSGVGAVPLSISLSNQHEAYLEESTYLRLTVDGVVSVSVSSDASDDKISYITVEDMVSPGGEGFALLTDESNTRGIYSRTGGENGFLGVQDMLEGYLNRHGYLPEPSVFDEVTAESRFRAAGVPRRGIVLTNTIVASATETTVTVDAGLQVADIREGQGVTIEMLAQNLPPVYLLPSNISLSIDVSPPLIAPPFNVVLADMDTALSYTPLLPAQRDALEAAGHYPHLGSLFGVADLAQGVPGVGNVIPQADYSNVQDFSLPVNSVTPSGGILFAALAEPAWGYVVDSVLVSVVAFNNQTVTMTPPQGVNVLLPAGTQVAVDALEVELELPEDFSFNGQYDANTGNWNIADVSEKPVILRPRSGGVLVSVDVRSNFFITSAVPAGTPVAAGNDGFLPINNEPNVEYLDTILTLTLAEGGVSQLAMDMTLYPSQDLVLQPFPPPGLPVEANMPAAPFAIPTPLAIRSETEFFLPSASKIIYPVNAVIDIGLDFVFPDDAVALMPIGAVMRVDIPANAVLPSGESVSSAVPDALITLHNGGFVRFVGVRPVLARGAAFSDKQALFDIELRGNVLAHVASTGDNISYPANALLQPFSGKFLDPSRIELEENMVLLSQTRTRAGFLARAAEGIVYGGSSAAGATAASFDSLQTNITLGVNLLAGLSSIQILPSYSVTVDLSEDTHFMLPDVTRITLGVAPAQEFILPEETIVYDHGISGIYNLSVASGEIAVPVLSSPFVLDLNRNNTVGEAATTIHGAFQRHFALFPDADMYVQMTSGAYMTIHAGSIVDLLNNVVHGPYGVQRVQRVSEDAKVVSGSPMHIYLAEEATLRIAPSLPVSSNNILSQAPVSVSVHYVSYSNFAAAAVGNIVISNFIVANPADNLNLPSTLVDLPSGTFIVIPPGSKIDFLSDDLNRNPATGAEYHDRDSAVLPANAVAVIPSGKTAVVGGNNAVGPALLRLGGNNGSFAFVNREQMLGDLSPMVFMSGSGNLVKDDGESLLAEVPAFARLDLFGEMAVRAERSFVAGMLPVASSELVRDFPMVYAVAAECRKYSSAGVDCAQGDNEGLVFDVPEGESIILEEDIVAPGAVLLTVDSPGVFITVDETSLIDGAGAAYSLNAIIISVDGSVMGYQNGLATPINFGRHSDSELVVSAVAGTRNTVIRAYFADAVSRLSADTNQLSYVDIDGALTVHPGGYVGDRYDDAYGVSISINTNMTLGLGAQLVGARGGEKVFGVDSSTQGYVGVGRSDLVAVSLNNFVLANKSAANYAVAAGLGADVQNIDFLGGTQFYSNVGNTLTLTAPSSQPFSSETPVIEVDPINTNLIMNMGYLWQGYVPAGGVNMAFSRNTNIMNIYTSPDGRTYPEPNIELRIHPTVTALNFWGSGLERAEGMDGESAFGGLQQILGNAAAPNIINVNIDFRTGTPNIYQEGFVTQLFADLGLPVTSNVTNAISVSIRVRNLDTGEIEATIAMWRPQVTLTTAPSTSTPYQGGIRWNDRNHPFAGFSDPAYGAKTDSEDMWVVSRRVVDTNAQENSFIDGFDSSLAGCASSTAATQQMVAFNLPPVPIIADDVPIQTSWNLQDFRARLDAYENRLTATLTLRLATPAVDGAGAGGIFILTTRSHAVSTPVSLTVASDYLNVPSTLSSMINVNTNVTTSYDSDLLFFMDRRYNTDNVPGLVQTLSWGNDFNIEGVGAIVPPFGAASRQAVADLYAQRSKLMTDIFGYDELRDIYTSQTGDCSGTGDCPEMYNSPDWIPVVGGIIAFDAVNLSLSGAAAEDVYFVYPEPQGEVVDVNGSVITIYAGSIIFPLRNLIIPAAEIPVSTQLHIPGGALAGIDVSPASAPSPIRVYRDDTYIRDWDFNYAPATLTVGNCVVEVVNFPEERIADLRFVTPTIYVDVSIKATVVEVTATVNAVSRYDGTFARGILLDADGERLAREYYSGVRDVFDAGNNYGVATGLSGADPFPTGFIKPSVDSNFDLELGNPLSYRWSTAGSHFLRMGVSRANVTDPFEPVGVALDTDGNEFEALRIAHKIDISPMNSLPLRQHSQWAPYPNTGLGMFQFPVNSQATVLNLDATSWESIHPYVALHGVGLSVTLSNSTLVVTPQNDGYRTLNVGERYVLPFSRSETAPAEDPYSTASAYTNAWLRLHEGASLEDQFGKLTSLPKDTIVNPVMGTYFGGAFFEQLNVTSVLAQYRTSAELLDITGIGITVVRPALIIPAGSRLHVGSETTNTTTKYVRYANVQAAAFFSLTPLDAINCAAGDIDLVDGMDAINDVQISQTREGVSENNYETATGIAFGLGHPCAWLDERENVDGDRFYIYRGRRRYVNDIVGSRVVSNDRTYLVGGKLEFQL</sequence>
<proteinExistence type="predicted"/>
<protein>
    <submittedName>
        <fullName evidence="1">Uncharacterized protein</fullName>
    </submittedName>
</protein>
<evidence type="ECO:0000313" key="2">
    <source>
        <dbReference type="Proteomes" id="UP001168167"/>
    </source>
</evidence>
<accession>A0ABT7QL18</accession>
<gene>
    <name evidence="1" type="ORF">NQX30_03340</name>
</gene>
<reference evidence="1" key="1">
    <citation type="submission" date="2022-08" db="EMBL/GenBank/DDBJ databases">
        <authorList>
            <person name="Dzunkova M."/>
            <person name="La Clair J."/>
            <person name="Tyml T."/>
            <person name="Doud D."/>
            <person name="Schulz F."/>
            <person name="Piquer S."/>
            <person name="Porcel Sanchis D."/>
            <person name="Osborn A."/>
            <person name="Robinson D."/>
            <person name="Louie K.B."/>
            <person name="Bowen B.P."/>
            <person name="Bowers R."/>
            <person name="Lee J."/>
            <person name="Arnau Llombart V."/>
            <person name="Diaz Villanueva W."/>
            <person name="Gosliner T."/>
            <person name="Northen T."/>
            <person name="Cheng J.-F."/>
            <person name="Burkart M.D."/>
            <person name="Woyke T."/>
        </authorList>
    </citation>
    <scope>NUCLEOTIDE SEQUENCE</scope>
    <source>
        <strain evidence="1">Df01</strain>
    </source>
</reference>
<evidence type="ECO:0000313" key="1">
    <source>
        <dbReference type="EMBL" id="MDM5147404.1"/>
    </source>
</evidence>
<comment type="caution">
    <text evidence="1">The sequence shown here is derived from an EMBL/GenBank/DDBJ whole genome shotgun (WGS) entry which is preliminary data.</text>
</comment>
<keyword evidence="2" id="KW-1185">Reference proteome</keyword>
<name>A0ABT7QL18_9GAMM</name>
<reference evidence="1" key="2">
    <citation type="journal article" date="2023" name="Microbiome">
        <title>Synthase-selected sorting approach identifies a beta-lactone synthase in a nudibranch symbiotic bacterium.</title>
        <authorList>
            <person name="Dzunkova M."/>
            <person name="La Clair J.J."/>
            <person name="Tyml T."/>
            <person name="Doud D."/>
            <person name="Schulz F."/>
            <person name="Piquer-Esteban S."/>
            <person name="Porcel Sanchis D."/>
            <person name="Osborn A."/>
            <person name="Robinson D."/>
            <person name="Louie K.B."/>
            <person name="Bowen B.P."/>
            <person name="Bowers R.M."/>
            <person name="Lee J."/>
            <person name="Arnau V."/>
            <person name="Diaz-Villanueva W."/>
            <person name="Stepanauskas R."/>
            <person name="Gosliner T."/>
            <person name="Date S.V."/>
            <person name="Northen T.R."/>
            <person name="Cheng J.F."/>
            <person name="Burkart M.D."/>
            <person name="Woyke T."/>
        </authorList>
    </citation>
    <scope>NUCLEOTIDE SEQUENCE</scope>
    <source>
        <strain evidence="1">Df01</strain>
    </source>
</reference>